<evidence type="ECO:0000313" key="6">
    <source>
        <dbReference type="Proteomes" id="UP000284547"/>
    </source>
</evidence>
<evidence type="ECO:0000259" key="4">
    <source>
        <dbReference type="PROSITE" id="PS50110"/>
    </source>
</evidence>
<dbReference type="AlphaFoldDB" id="A0A411YYH7"/>
<dbReference type="PANTHER" id="PTHR44591">
    <property type="entry name" value="STRESS RESPONSE REGULATOR PROTEIN 1"/>
    <property type="match status" value="1"/>
</dbReference>
<evidence type="ECO:0000313" key="5">
    <source>
        <dbReference type="EMBL" id="RGP35957.1"/>
    </source>
</evidence>
<dbReference type="OrthoDB" id="7326651at2"/>
<keyword evidence="3" id="KW-0812">Transmembrane</keyword>
<dbReference type="SMART" id="SM00448">
    <property type="entry name" value="REC"/>
    <property type="match status" value="1"/>
</dbReference>
<name>A0A411YYH7_9RHOB</name>
<evidence type="ECO:0000256" key="3">
    <source>
        <dbReference type="SAM" id="Phobius"/>
    </source>
</evidence>
<feature type="transmembrane region" description="Helical" evidence="3">
    <location>
        <begin position="27"/>
        <end position="50"/>
    </location>
</feature>
<dbReference type="InterPro" id="IPR001789">
    <property type="entry name" value="Sig_transdc_resp-reg_receiver"/>
</dbReference>
<reference evidence="5 6" key="1">
    <citation type="submission" date="2018-08" db="EMBL/GenBank/DDBJ databases">
        <title>Flavobacterium tibetense sp. nov., isolated from a wetland YonghuCo on Tibetan Plateau.</title>
        <authorList>
            <person name="Phurbu D."/>
            <person name="Lu H."/>
            <person name="Xing P."/>
        </authorList>
    </citation>
    <scope>NUCLEOTIDE SEQUENCE [LARGE SCALE GENOMIC DNA]</scope>
    <source>
        <strain evidence="5 6">DJC</strain>
    </source>
</reference>
<keyword evidence="3" id="KW-0472">Membrane</keyword>
<keyword evidence="6" id="KW-1185">Reference proteome</keyword>
<evidence type="ECO:0000256" key="2">
    <source>
        <dbReference type="PROSITE-ProRule" id="PRU00169"/>
    </source>
</evidence>
<sequence>MIAFVAIGILAGTLSFAIALILGASFWFALLLYSLVGAASVLGAAVIYVFRGKRGSRGADTWQDVPLAENDGPSVPEPELPAAYLAQRGMRILAVDDDPIILGLIPRIAAEIGCSDTTISSSGAQALSFLEQSSRPFDCLLLDINMPGMDGIELCGRIRRIPAYRDTPIIMLTAMQDFDFLDRAFRAGASDYITKPFDVIAFGTCLRNVQDRILLDQVDTPVKDAGIGDAGWTVPAPGSLPGVESLIEHEALQNYLVRLSGVALSQAYVMAVEVQHPAGLMDAPVALAPVVVAINNLFTKQPCVMSYIGDGRFVLVSSGVNLPDSAGLERAIEDELHGMGGFGDAVADSGVTVSVGLAVRPGRDRTHRAKLAIENALFVSGHHPSVSKVARG</sequence>
<evidence type="ECO:0000256" key="1">
    <source>
        <dbReference type="ARBA" id="ARBA00022553"/>
    </source>
</evidence>
<feature type="modified residue" description="4-aspartylphosphate" evidence="2">
    <location>
        <position position="143"/>
    </location>
</feature>
<dbReference type="InterPro" id="IPR011006">
    <property type="entry name" value="CheY-like_superfamily"/>
</dbReference>
<organism evidence="5 6">
    <name type="scientific">Pseudotabrizicola alkalilacus</name>
    <dbReference type="NCBI Taxonomy" id="2305252"/>
    <lineage>
        <taxon>Bacteria</taxon>
        <taxon>Pseudomonadati</taxon>
        <taxon>Pseudomonadota</taxon>
        <taxon>Alphaproteobacteria</taxon>
        <taxon>Rhodobacterales</taxon>
        <taxon>Paracoccaceae</taxon>
        <taxon>Pseudotabrizicola</taxon>
    </lineage>
</organism>
<accession>A0A411YYH7</accession>
<dbReference type="PROSITE" id="PS50110">
    <property type="entry name" value="RESPONSE_REGULATORY"/>
    <property type="match status" value="1"/>
</dbReference>
<dbReference type="Gene3D" id="3.40.50.2300">
    <property type="match status" value="1"/>
</dbReference>
<dbReference type="SUPFAM" id="SSF52172">
    <property type="entry name" value="CheY-like"/>
    <property type="match status" value="1"/>
</dbReference>
<dbReference type="InterPro" id="IPR050595">
    <property type="entry name" value="Bact_response_regulator"/>
</dbReference>
<dbReference type="PANTHER" id="PTHR44591:SF3">
    <property type="entry name" value="RESPONSE REGULATORY DOMAIN-CONTAINING PROTEIN"/>
    <property type="match status" value="1"/>
</dbReference>
<dbReference type="EMBL" id="QWEY01000011">
    <property type="protein sequence ID" value="RGP35957.1"/>
    <property type="molecule type" value="Genomic_DNA"/>
</dbReference>
<feature type="domain" description="Response regulatory" evidence="4">
    <location>
        <begin position="91"/>
        <end position="210"/>
    </location>
</feature>
<protein>
    <submittedName>
        <fullName evidence="5">Response regulator</fullName>
    </submittedName>
</protein>
<dbReference type="GO" id="GO:0000160">
    <property type="term" value="P:phosphorelay signal transduction system"/>
    <property type="evidence" value="ECO:0007669"/>
    <property type="project" value="InterPro"/>
</dbReference>
<dbReference type="RefSeq" id="WP_118155508.1">
    <property type="nucleotide sequence ID" value="NZ_QWEY01000011.1"/>
</dbReference>
<proteinExistence type="predicted"/>
<dbReference type="Pfam" id="PF00072">
    <property type="entry name" value="Response_reg"/>
    <property type="match status" value="1"/>
</dbReference>
<keyword evidence="3" id="KW-1133">Transmembrane helix</keyword>
<keyword evidence="1 2" id="KW-0597">Phosphoprotein</keyword>
<dbReference type="Proteomes" id="UP000284547">
    <property type="component" value="Unassembled WGS sequence"/>
</dbReference>
<comment type="caution">
    <text evidence="5">The sequence shown here is derived from an EMBL/GenBank/DDBJ whole genome shotgun (WGS) entry which is preliminary data.</text>
</comment>
<gene>
    <name evidence="5" type="ORF">D1012_18035</name>
</gene>